<keyword evidence="2" id="KW-0812">Transmembrane</keyword>
<dbReference type="RefSeq" id="WP_213820683.1">
    <property type="nucleotide sequence ID" value="NZ_JAAMFL010000002.1"/>
</dbReference>
<evidence type="ECO:0000313" key="5">
    <source>
        <dbReference type="Proteomes" id="UP001519503"/>
    </source>
</evidence>
<dbReference type="EMBL" id="JAAMFL010000002">
    <property type="protein sequence ID" value="MBS9337092.1"/>
    <property type="molecule type" value="Genomic_DNA"/>
</dbReference>
<reference evidence="4 5" key="1">
    <citation type="submission" date="2020-02" db="EMBL/GenBank/DDBJ databases">
        <title>Fructobacillus sp. isolated from paper mulberry of Taiwan.</title>
        <authorList>
            <person name="Lin S.-T."/>
        </authorList>
    </citation>
    <scope>NUCLEOTIDE SEQUENCE [LARGE SCALE GENOMIC DNA]</scope>
    <source>
        <strain evidence="4 5">S1-1</strain>
    </source>
</reference>
<dbReference type="Pfam" id="PF01381">
    <property type="entry name" value="HTH_3"/>
    <property type="match status" value="1"/>
</dbReference>
<protein>
    <submittedName>
        <fullName evidence="4">Helix-turn-helix domain-containing protein</fullName>
    </submittedName>
</protein>
<name>A0ABS5QYW3_9LACO</name>
<evidence type="ECO:0000256" key="2">
    <source>
        <dbReference type="SAM" id="Phobius"/>
    </source>
</evidence>
<comment type="caution">
    <text evidence="4">The sequence shown here is derived from an EMBL/GenBank/DDBJ whole genome shotgun (WGS) entry which is preliminary data.</text>
</comment>
<dbReference type="PANTHER" id="PTHR46558">
    <property type="entry name" value="TRACRIPTIONAL REGULATORY PROTEIN-RELATED-RELATED"/>
    <property type="match status" value="1"/>
</dbReference>
<keyword evidence="1" id="KW-0238">DNA-binding</keyword>
<evidence type="ECO:0000256" key="1">
    <source>
        <dbReference type="ARBA" id="ARBA00023125"/>
    </source>
</evidence>
<feature type="transmembrane region" description="Helical" evidence="2">
    <location>
        <begin position="103"/>
        <end position="123"/>
    </location>
</feature>
<organism evidence="4 5">
    <name type="scientific">Fructobacillus parabroussonetiae</name>
    <dbReference type="NCBI Taxonomy" id="2713174"/>
    <lineage>
        <taxon>Bacteria</taxon>
        <taxon>Bacillati</taxon>
        <taxon>Bacillota</taxon>
        <taxon>Bacilli</taxon>
        <taxon>Lactobacillales</taxon>
        <taxon>Lactobacillaceae</taxon>
        <taxon>Fructobacillus</taxon>
    </lineage>
</organism>
<keyword evidence="5" id="KW-1185">Reference proteome</keyword>
<feature type="transmembrane region" description="Helical" evidence="2">
    <location>
        <begin position="76"/>
        <end position="97"/>
    </location>
</feature>
<gene>
    <name evidence="4" type="ORF">G6R30_01250</name>
</gene>
<feature type="transmembrane region" description="Helical" evidence="2">
    <location>
        <begin position="128"/>
        <end position="147"/>
    </location>
</feature>
<keyword evidence="2" id="KW-1133">Transmembrane helix</keyword>
<feature type="domain" description="HTH cro/C1-type" evidence="3">
    <location>
        <begin position="7"/>
        <end position="61"/>
    </location>
</feature>
<dbReference type="Gene3D" id="1.10.260.40">
    <property type="entry name" value="lambda repressor-like DNA-binding domains"/>
    <property type="match status" value="1"/>
</dbReference>
<dbReference type="SUPFAM" id="SSF47413">
    <property type="entry name" value="lambda repressor-like DNA-binding domains"/>
    <property type="match status" value="1"/>
</dbReference>
<evidence type="ECO:0000313" key="4">
    <source>
        <dbReference type="EMBL" id="MBS9337092.1"/>
    </source>
</evidence>
<dbReference type="PANTHER" id="PTHR46558:SF13">
    <property type="entry name" value="HTH-TYPE TRANSCRIPTIONAL REGULATOR IMMR"/>
    <property type="match status" value="1"/>
</dbReference>
<dbReference type="PROSITE" id="PS50943">
    <property type="entry name" value="HTH_CROC1"/>
    <property type="match status" value="1"/>
</dbReference>
<proteinExistence type="predicted"/>
<dbReference type="CDD" id="cd00093">
    <property type="entry name" value="HTH_XRE"/>
    <property type="match status" value="1"/>
</dbReference>
<dbReference type="SMART" id="SM00530">
    <property type="entry name" value="HTH_XRE"/>
    <property type="match status" value="1"/>
</dbReference>
<keyword evidence="2" id="KW-0472">Membrane</keyword>
<sequence>MTLGNQLQKIRQRKGMTQELVAHQLFITRQTVSRWENDSVLPPLAALTDLSTLYDVPLSELLGENKTHMNKKINPFALLGSVVFNFFTFLTLGLTLLTVWLSSWLIAAAFILSPVMLLTVVLLGIQHLAILQTLLCILFFAIGLSIVKPLKNISNLLYGFARNYIRYNINNVFYTTEITQG</sequence>
<dbReference type="InterPro" id="IPR010982">
    <property type="entry name" value="Lambda_DNA-bd_dom_sf"/>
</dbReference>
<dbReference type="Proteomes" id="UP001519503">
    <property type="component" value="Unassembled WGS sequence"/>
</dbReference>
<dbReference type="InterPro" id="IPR001387">
    <property type="entry name" value="Cro/C1-type_HTH"/>
</dbReference>
<evidence type="ECO:0000259" key="3">
    <source>
        <dbReference type="PROSITE" id="PS50943"/>
    </source>
</evidence>
<accession>A0ABS5QYW3</accession>